<feature type="region of interest" description="Disordered" evidence="1">
    <location>
        <begin position="1"/>
        <end position="20"/>
    </location>
</feature>
<sequence>MPADRRIRLKPLDPGADGLDVRRDRDRSLLLSGTTWIIGAPRGDGGG</sequence>
<dbReference type="Proteomes" id="UP000234789">
    <property type="component" value="Unassembled WGS sequence"/>
</dbReference>
<evidence type="ECO:0000313" key="3">
    <source>
        <dbReference type="Proteomes" id="UP000234789"/>
    </source>
</evidence>
<accession>A0A2N5N559</accession>
<gene>
    <name evidence="2" type="ORF">B8V81_3912</name>
</gene>
<evidence type="ECO:0000256" key="1">
    <source>
        <dbReference type="SAM" id="MobiDB-lite"/>
    </source>
</evidence>
<keyword evidence="3" id="KW-1185">Reference proteome</keyword>
<organism evidence="2 3">
    <name type="scientific">Paenibacillus pasadenensis</name>
    <dbReference type="NCBI Taxonomy" id="217090"/>
    <lineage>
        <taxon>Bacteria</taxon>
        <taxon>Bacillati</taxon>
        <taxon>Bacillota</taxon>
        <taxon>Bacilli</taxon>
        <taxon>Bacillales</taxon>
        <taxon>Paenibacillaceae</taxon>
        <taxon>Paenibacillus</taxon>
    </lineage>
</organism>
<proteinExistence type="predicted"/>
<name>A0A2N5N559_9BACL</name>
<dbReference type="EMBL" id="NFEZ01000004">
    <property type="protein sequence ID" value="PLT45481.1"/>
    <property type="molecule type" value="Genomic_DNA"/>
</dbReference>
<reference evidence="2 3" key="1">
    <citation type="submission" date="2017-05" db="EMBL/GenBank/DDBJ databases">
        <title>Functional genome analysis of Paenibacillus pasadenensis strain R16: insights on endophytic life style and antifungal activity.</title>
        <authorList>
            <person name="Passera A."/>
            <person name="Marcolungo L."/>
            <person name="Casati P."/>
            <person name="Brasca M."/>
            <person name="Quaglino F."/>
            <person name="Delledonne M."/>
        </authorList>
    </citation>
    <scope>NUCLEOTIDE SEQUENCE [LARGE SCALE GENOMIC DNA]</scope>
    <source>
        <strain evidence="2 3">R16</strain>
    </source>
</reference>
<evidence type="ECO:0000313" key="2">
    <source>
        <dbReference type="EMBL" id="PLT45481.1"/>
    </source>
</evidence>
<protein>
    <submittedName>
        <fullName evidence="2">Uncharacterized protein</fullName>
    </submittedName>
</protein>
<dbReference type="AlphaFoldDB" id="A0A2N5N559"/>
<comment type="caution">
    <text evidence="2">The sequence shown here is derived from an EMBL/GenBank/DDBJ whole genome shotgun (WGS) entry which is preliminary data.</text>
</comment>